<keyword evidence="4" id="KW-1185">Reference proteome</keyword>
<feature type="region of interest" description="Disordered" evidence="1">
    <location>
        <begin position="21"/>
        <end position="47"/>
    </location>
</feature>
<evidence type="ECO:0000313" key="3">
    <source>
        <dbReference type="EMBL" id="KAK9930797.1"/>
    </source>
</evidence>
<gene>
    <name evidence="3" type="ORF">M0R45_018108</name>
</gene>
<comment type="caution">
    <text evidence="3">The sequence shown here is derived from an EMBL/GenBank/DDBJ whole genome shotgun (WGS) entry which is preliminary data.</text>
</comment>
<keyword evidence="2" id="KW-1133">Transmembrane helix</keyword>
<keyword evidence="2" id="KW-0472">Membrane</keyword>
<reference evidence="3 4" key="1">
    <citation type="journal article" date="2023" name="G3 (Bethesda)">
        <title>A chromosome-length genome assembly and annotation of blackberry (Rubus argutus, cv. 'Hillquist').</title>
        <authorList>
            <person name="Bruna T."/>
            <person name="Aryal R."/>
            <person name="Dudchenko O."/>
            <person name="Sargent D.J."/>
            <person name="Mead D."/>
            <person name="Buti M."/>
            <person name="Cavallini A."/>
            <person name="Hytonen T."/>
            <person name="Andres J."/>
            <person name="Pham M."/>
            <person name="Weisz D."/>
            <person name="Mascagni F."/>
            <person name="Usai G."/>
            <person name="Natali L."/>
            <person name="Bassil N."/>
            <person name="Fernandez G.E."/>
            <person name="Lomsadze A."/>
            <person name="Armour M."/>
            <person name="Olukolu B."/>
            <person name="Poorten T."/>
            <person name="Britton C."/>
            <person name="Davik J."/>
            <person name="Ashrafi H."/>
            <person name="Aiden E.L."/>
            <person name="Borodovsky M."/>
            <person name="Worthington M."/>
        </authorList>
    </citation>
    <scope>NUCLEOTIDE SEQUENCE [LARGE SCALE GENOMIC DNA]</scope>
    <source>
        <strain evidence="3">PI 553951</strain>
    </source>
</reference>
<dbReference type="EMBL" id="JBEDUW010000004">
    <property type="protein sequence ID" value="KAK9930797.1"/>
    <property type="molecule type" value="Genomic_DNA"/>
</dbReference>
<evidence type="ECO:0000256" key="2">
    <source>
        <dbReference type="SAM" id="Phobius"/>
    </source>
</evidence>
<feature type="transmembrane region" description="Helical" evidence="2">
    <location>
        <begin position="84"/>
        <end position="101"/>
    </location>
</feature>
<protein>
    <submittedName>
        <fullName evidence="3">Uncharacterized protein</fullName>
    </submittedName>
</protein>
<proteinExistence type="predicted"/>
<sequence length="102" mass="11541">MGIKESVQDYHRCRPEHWGHRRSAMLPNAGPSHREDSNATAGRKNIKGIGRERLKGDRCCRLGTPKCHRIGPSKLLSSCPLNNNLNWVFGFWSICIMILMLG</sequence>
<evidence type="ECO:0000313" key="4">
    <source>
        <dbReference type="Proteomes" id="UP001457282"/>
    </source>
</evidence>
<accession>A0AAW1X4Y6</accession>
<keyword evidence="2" id="KW-0812">Transmembrane</keyword>
<dbReference type="Proteomes" id="UP001457282">
    <property type="component" value="Unassembled WGS sequence"/>
</dbReference>
<evidence type="ECO:0000256" key="1">
    <source>
        <dbReference type="SAM" id="MobiDB-lite"/>
    </source>
</evidence>
<organism evidence="3 4">
    <name type="scientific">Rubus argutus</name>
    <name type="common">Southern blackberry</name>
    <dbReference type="NCBI Taxonomy" id="59490"/>
    <lineage>
        <taxon>Eukaryota</taxon>
        <taxon>Viridiplantae</taxon>
        <taxon>Streptophyta</taxon>
        <taxon>Embryophyta</taxon>
        <taxon>Tracheophyta</taxon>
        <taxon>Spermatophyta</taxon>
        <taxon>Magnoliopsida</taxon>
        <taxon>eudicotyledons</taxon>
        <taxon>Gunneridae</taxon>
        <taxon>Pentapetalae</taxon>
        <taxon>rosids</taxon>
        <taxon>fabids</taxon>
        <taxon>Rosales</taxon>
        <taxon>Rosaceae</taxon>
        <taxon>Rosoideae</taxon>
        <taxon>Rosoideae incertae sedis</taxon>
        <taxon>Rubus</taxon>
    </lineage>
</organism>
<dbReference type="AlphaFoldDB" id="A0AAW1X4Y6"/>
<name>A0AAW1X4Y6_RUBAR</name>